<sequence>MLKREGKRSRMTKVFAPPSPQHPNQRKSLRPKISIRWEDSPEEHPLKSSFIWAGDPGEAIDLTALDTLEKEEAVVAPFPQYCHLDLPELWKLHHWWRHSAFIYLASEESTFA</sequence>
<feature type="region of interest" description="Disordered" evidence="1">
    <location>
        <begin position="1"/>
        <end position="34"/>
    </location>
</feature>
<feature type="compositionally biased region" description="Basic residues" evidence="1">
    <location>
        <begin position="1"/>
        <end position="11"/>
    </location>
</feature>
<evidence type="ECO:0000313" key="2">
    <source>
        <dbReference type="EMBL" id="OJT07569.1"/>
    </source>
</evidence>
<dbReference type="AlphaFoldDB" id="A0A1M2VJ18"/>
<protein>
    <submittedName>
        <fullName evidence="2">Uncharacterized protein</fullName>
    </submittedName>
</protein>
<evidence type="ECO:0000313" key="3">
    <source>
        <dbReference type="Proteomes" id="UP000184267"/>
    </source>
</evidence>
<evidence type="ECO:0000256" key="1">
    <source>
        <dbReference type="SAM" id="MobiDB-lite"/>
    </source>
</evidence>
<reference evidence="2 3" key="1">
    <citation type="submission" date="2016-10" db="EMBL/GenBank/DDBJ databases">
        <title>Genome sequence of the basidiomycete white-rot fungus Trametes pubescens.</title>
        <authorList>
            <person name="Makela M.R."/>
            <person name="Granchi Z."/>
            <person name="Peng M."/>
            <person name="De Vries R.P."/>
            <person name="Grigoriev I."/>
            <person name="Riley R."/>
            <person name="Hilden K."/>
        </authorList>
    </citation>
    <scope>NUCLEOTIDE SEQUENCE [LARGE SCALE GENOMIC DNA]</scope>
    <source>
        <strain evidence="2 3">FBCC735</strain>
    </source>
</reference>
<gene>
    <name evidence="2" type="ORF">TRAPUB_1592</name>
</gene>
<accession>A0A1M2VJ18</accession>
<proteinExistence type="predicted"/>
<comment type="caution">
    <text evidence="2">The sequence shown here is derived from an EMBL/GenBank/DDBJ whole genome shotgun (WGS) entry which is preliminary data.</text>
</comment>
<dbReference type="EMBL" id="MNAD01001168">
    <property type="protein sequence ID" value="OJT07569.1"/>
    <property type="molecule type" value="Genomic_DNA"/>
</dbReference>
<name>A0A1M2VJ18_TRAPU</name>
<organism evidence="2 3">
    <name type="scientific">Trametes pubescens</name>
    <name type="common">White-rot fungus</name>
    <dbReference type="NCBI Taxonomy" id="154538"/>
    <lineage>
        <taxon>Eukaryota</taxon>
        <taxon>Fungi</taxon>
        <taxon>Dikarya</taxon>
        <taxon>Basidiomycota</taxon>
        <taxon>Agaricomycotina</taxon>
        <taxon>Agaricomycetes</taxon>
        <taxon>Polyporales</taxon>
        <taxon>Polyporaceae</taxon>
        <taxon>Trametes</taxon>
    </lineage>
</organism>
<dbReference type="Proteomes" id="UP000184267">
    <property type="component" value="Unassembled WGS sequence"/>
</dbReference>
<keyword evidence="3" id="KW-1185">Reference proteome</keyword>